<feature type="domain" description="RING-type" evidence="9">
    <location>
        <begin position="90"/>
        <end position="337"/>
    </location>
</feature>
<dbReference type="eggNOG" id="KOG1812">
    <property type="taxonomic scope" value="Eukaryota"/>
</dbReference>
<dbReference type="CDD" id="cd20353">
    <property type="entry name" value="Rcat_RBR_RNF216"/>
    <property type="match status" value="1"/>
</dbReference>
<dbReference type="RefSeq" id="XP_009038156.1">
    <property type="nucleotide sequence ID" value="XM_009039908.1"/>
</dbReference>
<dbReference type="GO" id="GO:0008270">
    <property type="term" value="F:zinc ion binding"/>
    <property type="evidence" value="ECO:0007669"/>
    <property type="project" value="UniProtKB-KW"/>
</dbReference>
<evidence type="ECO:0000313" key="11">
    <source>
        <dbReference type="Proteomes" id="UP000002729"/>
    </source>
</evidence>
<dbReference type="InterPro" id="IPR002867">
    <property type="entry name" value="IBR_dom"/>
</dbReference>
<dbReference type="Gene3D" id="3.30.40.10">
    <property type="entry name" value="Zinc/RING finger domain, C3HC4 (zinc finger)"/>
    <property type="match status" value="1"/>
</dbReference>
<evidence type="ECO:0000259" key="9">
    <source>
        <dbReference type="PROSITE" id="PS51873"/>
    </source>
</evidence>
<feature type="compositionally biased region" description="Basic and acidic residues" evidence="8">
    <location>
        <begin position="519"/>
        <end position="528"/>
    </location>
</feature>
<name>F0YCM7_AURAN</name>
<dbReference type="AlphaFoldDB" id="F0YCM7"/>
<keyword evidence="2" id="KW-0808">Transferase</keyword>
<dbReference type="GeneID" id="20225159"/>
<keyword evidence="3" id="KW-0479">Metal-binding</keyword>
<dbReference type="OrthoDB" id="10009520at2759"/>
<keyword evidence="5" id="KW-0863">Zinc-finger</keyword>
<evidence type="ECO:0000256" key="4">
    <source>
        <dbReference type="ARBA" id="ARBA00022737"/>
    </source>
</evidence>
<evidence type="ECO:0000256" key="6">
    <source>
        <dbReference type="ARBA" id="ARBA00022786"/>
    </source>
</evidence>
<dbReference type="PANTHER" id="PTHR22770">
    <property type="entry name" value="UBIQUITIN CONJUGATING ENZYME 7 INTERACTING PROTEIN-RELATED"/>
    <property type="match status" value="1"/>
</dbReference>
<reference evidence="10 11" key="1">
    <citation type="journal article" date="2011" name="Proc. Natl. Acad. Sci. U.S.A.">
        <title>Niche of harmful alga Aureococcus anophagefferens revealed through ecogenomics.</title>
        <authorList>
            <person name="Gobler C.J."/>
            <person name="Berry D.L."/>
            <person name="Dyhrman S.T."/>
            <person name="Wilhelm S.W."/>
            <person name="Salamov A."/>
            <person name="Lobanov A.V."/>
            <person name="Zhang Y."/>
            <person name="Collier J.L."/>
            <person name="Wurch L.L."/>
            <person name="Kustka A.B."/>
            <person name="Dill B.D."/>
            <person name="Shah M."/>
            <person name="VerBerkmoes N.C."/>
            <person name="Kuo A."/>
            <person name="Terry A."/>
            <person name="Pangilinan J."/>
            <person name="Lindquist E.A."/>
            <person name="Lucas S."/>
            <person name="Paulsen I.T."/>
            <person name="Hattenrath-Lehmann T.K."/>
            <person name="Talmage S.C."/>
            <person name="Walker E.A."/>
            <person name="Koch F."/>
            <person name="Burson A.M."/>
            <person name="Marcoval M.A."/>
            <person name="Tang Y.Z."/>
            <person name="Lecleir G.R."/>
            <person name="Coyne K.J."/>
            <person name="Berg G.M."/>
            <person name="Bertrand E.M."/>
            <person name="Saito M.A."/>
            <person name="Gladyshev V.N."/>
            <person name="Grigoriev I.V."/>
        </authorList>
    </citation>
    <scope>NUCLEOTIDE SEQUENCE [LARGE SCALE GENOMIC DNA]</scope>
    <source>
        <strain evidence="11">CCMP 1984</strain>
    </source>
</reference>
<evidence type="ECO:0000313" key="10">
    <source>
        <dbReference type="EMBL" id="EGB06913.1"/>
    </source>
</evidence>
<evidence type="ECO:0000256" key="3">
    <source>
        <dbReference type="ARBA" id="ARBA00022723"/>
    </source>
</evidence>
<keyword evidence="7" id="KW-0862">Zinc</keyword>
<feature type="compositionally biased region" description="Basic and acidic residues" evidence="8">
    <location>
        <begin position="459"/>
        <end position="486"/>
    </location>
</feature>
<keyword evidence="4" id="KW-0677">Repeat</keyword>
<dbReference type="KEGG" id="aaf:AURANDRAFT_65095"/>
<comment type="pathway">
    <text evidence="1">Protein modification; protein ubiquitination.</text>
</comment>
<dbReference type="SUPFAM" id="SSF57850">
    <property type="entry name" value="RING/U-box"/>
    <property type="match status" value="3"/>
</dbReference>
<dbReference type="OMA" id="CESIQCK"/>
<dbReference type="Gene3D" id="1.20.120.1750">
    <property type="match status" value="1"/>
</dbReference>
<dbReference type="InterPro" id="IPR044066">
    <property type="entry name" value="TRIAD_supradom"/>
</dbReference>
<dbReference type="PANTHER" id="PTHR22770:SF47">
    <property type="entry name" value="E3 UBIQUITIN-PROTEIN LIGASE RNF216"/>
    <property type="match status" value="1"/>
</dbReference>
<dbReference type="Pfam" id="PF26200">
    <property type="entry name" value="Rcat_RNF216"/>
    <property type="match status" value="1"/>
</dbReference>
<keyword evidence="6" id="KW-0833">Ubl conjugation pathway</keyword>
<dbReference type="PROSITE" id="PS51873">
    <property type="entry name" value="TRIAD"/>
    <property type="match status" value="1"/>
</dbReference>
<protein>
    <recommendedName>
        <fullName evidence="9">RING-type domain-containing protein</fullName>
    </recommendedName>
</protein>
<gene>
    <name evidence="10" type="ORF">AURANDRAFT_65095</name>
</gene>
<evidence type="ECO:0000256" key="2">
    <source>
        <dbReference type="ARBA" id="ARBA00022679"/>
    </source>
</evidence>
<feature type="region of interest" description="Disordered" evidence="8">
    <location>
        <begin position="429"/>
        <end position="537"/>
    </location>
</feature>
<dbReference type="SMART" id="SM00647">
    <property type="entry name" value="IBR"/>
    <property type="match status" value="1"/>
</dbReference>
<dbReference type="Gene3D" id="2.20.25.20">
    <property type="match status" value="1"/>
</dbReference>
<evidence type="ECO:0000256" key="7">
    <source>
        <dbReference type="ARBA" id="ARBA00022833"/>
    </source>
</evidence>
<dbReference type="Pfam" id="PF26191">
    <property type="entry name" value="RING-HC_RBR_RNF216"/>
    <property type="match status" value="1"/>
</dbReference>
<dbReference type="InterPro" id="IPR047546">
    <property type="entry name" value="Rcat_RBR_RNF216"/>
</dbReference>
<evidence type="ECO:0000256" key="8">
    <source>
        <dbReference type="SAM" id="MobiDB-lite"/>
    </source>
</evidence>
<feature type="region of interest" description="Disordered" evidence="8">
    <location>
        <begin position="222"/>
        <end position="242"/>
    </location>
</feature>
<evidence type="ECO:0000256" key="1">
    <source>
        <dbReference type="ARBA" id="ARBA00004906"/>
    </source>
</evidence>
<dbReference type="Proteomes" id="UP000002729">
    <property type="component" value="Unassembled WGS sequence"/>
</dbReference>
<organism evidence="11">
    <name type="scientific">Aureococcus anophagefferens</name>
    <name type="common">Harmful bloom alga</name>
    <dbReference type="NCBI Taxonomy" id="44056"/>
    <lineage>
        <taxon>Eukaryota</taxon>
        <taxon>Sar</taxon>
        <taxon>Stramenopiles</taxon>
        <taxon>Ochrophyta</taxon>
        <taxon>Pelagophyceae</taxon>
        <taxon>Pelagomonadales</taxon>
        <taxon>Pelagomonadaceae</taxon>
        <taxon>Aureococcus</taxon>
    </lineage>
</organism>
<evidence type="ECO:0000256" key="5">
    <source>
        <dbReference type="ARBA" id="ARBA00022771"/>
    </source>
</evidence>
<sequence>MADVPIDLTDNTDEIVNLTSPRKSLAQEEDERLSAAAAILLASVPPDTLKPGKARRLCRKQLGDPSLTPAAVAARARATVDESPGAGDEPGLECGCCFCETPLPELVQCSEGHVFCRDCLAAYAREQVFGGGRARLACMCADGPPCRGRFVESQLRAALPPEQMARLEETAAAEAARSAALDLLRCPACGVPHEKPSGARRVAVCPQRGCGYESCVACRGPAHGEDPCPPRKRGRDGGDAEDAKRLRVEEALTRAGQESEIPNFKASYLGRFALALTEAKVRTCPACGAKFFKSDGCNKMTCACGAWSCYVCRAPIPKDVGYKHFCQTPHCDHSKCGKCRLYTDDAEDERAALAEAAAKAREESGADASVVEGLLDQAAAPARRPRRPGPVIDFRAALDQARRRRAIPRRGLDALDALRGGAGLRDVLGGGRALGGGHRPPRGPPPVVPRQMQPRRDRRRDEPRRDDRRRDDRRPRDDRRRAEPRRAAPAPAWPARDDDVDDFGPRPAAEPIDLTDEPPTFRRADRRPYAPPRDPWN</sequence>
<feature type="compositionally biased region" description="Gly residues" evidence="8">
    <location>
        <begin position="429"/>
        <end position="438"/>
    </location>
</feature>
<dbReference type="InterPro" id="IPR013083">
    <property type="entry name" value="Znf_RING/FYVE/PHD"/>
</dbReference>
<proteinExistence type="predicted"/>
<dbReference type="GO" id="GO:0016740">
    <property type="term" value="F:transferase activity"/>
    <property type="evidence" value="ECO:0007669"/>
    <property type="project" value="UniProtKB-KW"/>
</dbReference>
<dbReference type="CDD" id="cd16630">
    <property type="entry name" value="RING-HC_RBR_RNF216"/>
    <property type="match status" value="1"/>
</dbReference>
<dbReference type="InterPro" id="IPR047544">
    <property type="entry name" value="RING-HC_RBR_RNF216"/>
</dbReference>
<dbReference type="InParanoid" id="F0YCM7"/>
<keyword evidence="11" id="KW-1185">Reference proteome</keyword>
<accession>F0YCM7</accession>
<dbReference type="EMBL" id="GL833132">
    <property type="protein sequence ID" value="EGB06913.1"/>
    <property type="molecule type" value="Genomic_DNA"/>
</dbReference>
<dbReference type="InterPro" id="IPR051628">
    <property type="entry name" value="LUBAC_E3_Ligases"/>
</dbReference>